<feature type="domain" description="SET" evidence="1">
    <location>
        <begin position="10"/>
        <end position="150"/>
    </location>
</feature>
<evidence type="ECO:0000313" key="2">
    <source>
        <dbReference type="EMBL" id="KAJ4481274.1"/>
    </source>
</evidence>
<dbReference type="Pfam" id="PF00856">
    <property type="entry name" value="SET"/>
    <property type="match status" value="1"/>
</dbReference>
<dbReference type="PROSITE" id="PS50280">
    <property type="entry name" value="SET"/>
    <property type="match status" value="1"/>
</dbReference>
<comment type="caution">
    <text evidence="2">The sequence shown here is derived from an EMBL/GenBank/DDBJ whole genome shotgun (WGS) entry which is preliminary data.</text>
</comment>
<reference evidence="2" key="1">
    <citation type="submission" date="2022-08" db="EMBL/GenBank/DDBJ databases">
        <title>A Global Phylogenomic Analysis of the Shiitake Genus Lentinula.</title>
        <authorList>
            <consortium name="DOE Joint Genome Institute"/>
            <person name="Sierra-Patev S."/>
            <person name="Min B."/>
            <person name="Naranjo-Ortiz M."/>
            <person name="Looney B."/>
            <person name="Konkel Z."/>
            <person name="Slot J.C."/>
            <person name="Sakamoto Y."/>
            <person name="Steenwyk J.L."/>
            <person name="Rokas A."/>
            <person name="Carro J."/>
            <person name="Camarero S."/>
            <person name="Ferreira P."/>
            <person name="Molpeceres G."/>
            <person name="Ruiz-Duenas F.J."/>
            <person name="Serrano A."/>
            <person name="Henrissat B."/>
            <person name="Drula E."/>
            <person name="Hughes K.W."/>
            <person name="Mata J.L."/>
            <person name="Ishikawa N.K."/>
            <person name="Vargas-Isla R."/>
            <person name="Ushijima S."/>
            <person name="Smith C.A."/>
            <person name="Ahrendt S."/>
            <person name="Andreopoulos W."/>
            <person name="He G."/>
            <person name="Labutti K."/>
            <person name="Lipzen A."/>
            <person name="Ng V."/>
            <person name="Riley R."/>
            <person name="Sandor L."/>
            <person name="Barry K."/>
            <person name="Martinez A.T."/>
            <person name="Xiao Y."/>
            <person name="Gibbons J.G."/>
            <person name="Terashima K."/>
            <person name="Grigoriev I.V."/>
            <person name="Hibbett D.S."/>
        </authorList>
    </citation>
    <scope>NUCLEOTIDE SEQUENCE</scope>
    <source>
        <strain evidence="2">JLM2183</strain>
    </source>
</reference>
<dbReference type="InterPro" id="IPR046341">
    <property type="entry name" value="SET_dom_sf"/>
</dbReference>
<name>A0A9W9AGA5_9AGAR</name>
<dbReference type="EMBL" id="JAOTPV010000006">
    <property type="protein sequence ID" value="KAJ4481274.1"/>
    <property type="molecule type" value="Genomic_DNA"/>
</dbReference>
<accession>A0A9W9AGA5</accession>
<dbReference type="CDD" id="cd20071">
    <property type="entry name" value="SET_SMYD"/>
    <property type="match status" value="1"/>
</dbReference>
<dbReference type="InterPro" id="IPR001214">
    <property type="entry name" value="SET_dom"/>
</dbReference>
<evidence type="ECO:0000313" key="3">
    <source>
        <dbReference type="Proteomes" id="UP001150266"/>
    </source>
</evidence>
<dbReference type="SUPFAM" id="SSF82199">
    <property type="entry name" value="SET domain"/>
    <property type="match status" value="1"/>
</dbReference>
<sequence length="316" mass="36139">MLARSHISQGRVILVEHPVVILPAGVKLDASIIVLDEFESQDEPCGAQFLRLNSQVKKKVLTLKDCSATTNASTLAGIFATNALDIKLQVDGGGLRSQEQKYKALFLKTSRCNHSCGPNAVWRFDRLTFTLSLSAVRDIYPGEEITISYINPFLPRHVRRTQLQSKWNFLCHCMHCDVPWTFPGAIAQSDKARHELSTFFKKLPDWEQWCFDEESEHDLIEMHLRAMRMREKEGLEGFRGSGTAGSSRDVAYMKHIDALVMCYGAIADDKEFRKWVNKAREVKLAEGLYSTAHVNVLDMWLREPRKFYVWGWKSII</sequence>
<dbReference type="InterPro" id="IPR053185">
    <property type="entry name" value="SET_domain_protein"/>
</dbReference>
<dbReference type="PANTHER" id="PTHR47332:SF6">
    <property type="entry name" value="SET DOMAIN-CONTAINING PROTEIN"/>
    <property type="match status" value="1"/>
</dbReference>
<evidence type="ECO:0000259" key="1">
    <source>
        <dbReference type="PROSITE" id="PS50280"/>
    </source>
</evidence>
<dbReference type="AlphaFoldDB" id="A0A9W9AGA5"/>
<proteinExistence type="predicted"/>
<dbReference type="PANTHER" id="PTHR47332">
    <property type="entry name" value="SET DOMAIN-CONTAINING PROTEIN 5"/>
    <property type="match status" value="1"/>
</dbReference>
<dbReference type="Gene3D" id="2.170.270.10">
    <property type="entry name" value="SET domain"/>
    <property type="match status" value="1"/>
</dbReference>
<protein>
    <recommendedName>
        <fullName evidence="1">SET domain-containing protein</fullName>
    </recommendedName>
</protein>
<dbReference type="OrthoDB" id="265717at2759"/>
<organism evidence="2 3">
    <name type="scientific">Lentinula aciculospora</name>
    <dbReference type="NCBI Taxonomy" id="153920"/>
    <lineage>
        <taxon>Eukaryota</taxon>
        <taxon>Fungi</taxon>
        <taxon>Dikarya</taxon>
        <taxon>Basidiomycota</taxon>
        <taxon>Agaricomycotina</taxon>
        <taxon>Agaricomycetes</taxon>
        <taxon>Agaricomycetidae</taxon>
        <taxon>Agaricales</taxon>
        <taxon>Marasmiineae</taxon>
        <taxon>Omphalotaceae</taxon>
        <taxon>Lentinula</taxon>
    </lineage>
</organism>
<gene>
    <name evidence="2" type="ORF">J3R30DRAFT_3287892</name>
</gene>
<dbReference type="Proteomes" id="UP001150266">
    <property type="component" value="Unassembled WGS sequence"/>
</dbReference>
<keyword evidence="3" id="KW-1185">Reference proteome</keyword>